<keyword evidence="2" id="KW-0067">ATP-binding</keyword>
<dbReference type="InterPro" id="IPR006935">
    <property type="entry name" value="Helicase/UvrB_N"/>
</dbReference>
<protein>
    <submittedName>
        <fullName evidence="6">DEAD/DEAH box helicase</fullName>
    </submittedName>
</protein>
<dbReference type="EMBL" id="JAWJAY010000003">
    <property type="protein sequence ID" value="MDV2886293.1"/>
    <property type="molecule type" value="Genomic_DNA"/>
</dbReference>
<keyword evidence="6" id="KW-0378">Hydrolase</keyword>
<keyword evidence="3" id="KW-0238">DNA-binding</keyword>
<dbReference type="SUPFAM" id="SSF52540">
    <property type="entry name" value="P-loop containing nucleoside triphosphate hydrolases"/>
    <property type="match status" value="1"/>
</dbReference>
<comment type="caution">
    <text evidence="6">The sequence shown here is derived from an EMBL/GenBank/DDBJ whole genome shotgun (WGS) entry which is preliminary data.</text>
</comment>
<evidence type="ECO:0000256" key="3">
    <source>
        <dbReference type="ARBA" id="ARBA00023125"/>
    </source>
</evidence>
<dbReference type="PANTHER" id="PTHR30580:SF1">
    <property type="entry name" value="COMF OPERON PROTEIN 1"/>
    <property type="match status" value="1"/>
</dbReference>
<dbReference type="GO" id="GO:0043138">
    <property type="term" value="F:3'-5' DNA helicase activity"/>
    <property type="evidence" value="ECO:0007669"/>
    <property type="project" value="TreeGrafter"/>
</dbReference>
<feature type="domain" description="Helicase C-terminal" evidence="5">
    <location>
        <begin position="312"/>
        <end position="448"/>
    </location>
</feature>
<dbReference type="PANTHER" id="PTHR30580">
    <property type="entry name" value="PRIMOSOMAL PROTEIN N"/>
    <property type="match status" value="1"/>
</dbReference>
<dbReference type="InterPro" id="IPR027417">
    <property type="entry name" value="P-loop_NTPase"/>
</dbReference>
<dbReference type="Proteomes" id="UP001285636">
    <property type="component" value="Unassembled WGS sequence"/>
</dbReference>
<evidence type="ECO:0000256" key="2">
    <source>
        <dbReference type="ARBA" id="ARBA00022840"/>
    </source>
</evidence>
<evidence type="ECO:0000256" key="1">
    <source>
        <dbReference type="ARBA" id="ARBA00022741"/>
    </source>
</evidence>
<dbReference type="GO" id="GO:0005524">
    <property type="term" value="F:ATP binding"/>
    <property type="evidence" value="ECO:0007669"/>
    <property type="project" value="UniProtKB-KW"/>
</dbReference>
<evidence type="ECO:0000259" key="5">
    <source>
        <dbReference type="PROSITE" id="PS51194"/>
    </source>
</evidence>
<gene>
    <name evidence="6" type="ORF">RYX45_13975</name>
</gene>
<dbReference type="FunFam" id="3.40.50.300:FF:001736">
    <property type="entry name" value="COMF operon protein 1"/>
    <property type="match status" value="1"/>
</dbReference>
<keyword evidence="6" id="KW-0347">Helicase</keyword>
<dbReference type="PROSITE" id="PS51194">
    <property type="entry name" value="HELICASE_CTER"/>
    <property type="match status" value="1"/>
</dbReference>
<dbReference type="Pfam" id="PF04851">
    <property type="entry name" value="ResIII"/>
    <property type="match status" value="1"/>
</dbReference>
<proteinExistence type="predicted"/>
<organism evidence="6 7">
    <name type="scientific">Alkalihalophilus pseudofirmus</name>
    <name type="common">Bacillus pseudofirmus</name>
    <dbReference type="NCBI Taxonomy" id="79885"/>
    <lineage>
        <taxon>Bacteria</taxon>
        <taxon>Bacillati</taxon>
        <taxon>Bacillota</taxon>
        <taxon>Bacilli</taxon>
        <taxon>Bacillales</taxon>
        <taxon>Bacillaceae</taxon>
        <taxon>Alkalihalophilus</taxon>
    </lineage>
</organism>
<evidence type="ECO:0000259" key="4">
    <source>
        <dbReference type="PROSITE" id="PS51192"/>
    </source>
</evidence>
<dbReference type="GO" id="GO:0006310">
    <property type="term" value="P:DNA recombination"/>
    <property type="evidence" value="ECO:0007669"/>
    <property type="project" value="TreeGrafter"/>
</dbReference>
<evidence type="ECO:0000313" key="7">
    <source>
        <dbReference type="Proteomes" id="UP001285636"/>
    </source>
</evidence>
<dbReference type="AlphaFoldDB" id="A0AAJ2NPW4"/>
<sequence length="448" mass="50771">MSTDLLTFITGKRLLRTEIPFPKHELDLLIHKGALIESPSILYQQSVPSCVRCGNRDRSLFATHFCHTCQKDCLYCRHCIKLGKVQECKPLIHLATSDKTPFLNHSSSLKWKGELSLAQEKASNSVIKAVEEKSSLLLWAVCGAGKTEMLFKGIEVAINKGERVLIATPRVDVVKELSPRLRAVFPSIPIASLYGGSKEQHINAQLVIATTHQVMRYFQSFDVVIVDEVDAFPFSYDKSLQYAIQQARKPHSSLIYLTATPTSQIRKVPNLEIVYVPRRYHGFSLPVPTFTWCGNWRTHLKKKKLPPVVMKWLQERLKAKKPTLLFLPSVDVLKQIFQVLAYQSIMHEAVYAADKERHEKVMRFRNEEYSLLLTTTILERGITIANLDVAVLGAEDHVFTESALVQIAGRVGRSAKMPTGDVTFFHYGKTDAMVRARAQINLMNKREV</sequence>
<dbReference type="SMART" id="SM00490">
    <property type="entry name" value="HELICc"/>
    <property type="match status" value="1"/>
</dbReference>
<dbReference type="GO" id="GO:0006302">
    <property type="term" value="P:double-strand break repair"/>
    <property type="evidence" value="ECO:0007669"/>
    <property type="project" value="TreeGrafter"/>
</dbReference>
<dbReference type="GO" id="GO:0006270">
    <property type="term" value="P:DNA replication initiation"/>
    <property type="evidence" value="ECO:0007669"/>
    <property type="project" value="TreeGrafter"/>
</dbReference>
<dbReference type="SMART" id="SM00487">
    <property type="entry name" value="DEXDc"/>
    <property type="match status" value="1"/>
</dbReference>
<dbReference type="RefSeq" id="WP_323467089.1">
    <property type="nucleotide sequence ID" value="NZ_CP144224.1"/>
</dbReference>
<dbReference type="InterPro" id="IPR001650">
    <property type="entry name" value="Helicase_C-like"/>
</dbReference>
<evidence type="ECO:0000313" key="6">
    <source>
        <dbReference type="EMBL" id="MDV2886293.1"/>
    </source>
</evidence>
<dbReference type="Pfam" id="PF00271">
    <property type="entry name" value="Helicase_C"/>
    <property type="match status" value="1"/>
</dbReference>
<accession>A0AAJ2NPW4</accession>
<dbReference type="Gene3D" id="3.40.50.300">
    <property type="entry name" value="P-loop containing nucleotide triphosphate hydrolases"/>
    <property type="match status" value="2"/>
</dbReference>
<dbReference type="InterPro" id="IPR014001">
    <property type="entry name" value="Helicase_ATP-bd"/>
</dbReference>
<name>A0AAJ2NPW4_ALKPS</name>
<dbReference type="CDD" id="cd17925">
    <property type="entry name" value="DEXDc_ComFA"/>
    <property type="match status" value="1"/>
</dbReference>
<dbReference type="GO" id="GO:0016787">
    <property type="term" value="F:hydrolase activity"/>
    <property type="evidence" value="ECO:0007669"/>
    <property type="project" value="InterPro"/>
</dbReference>
<reference evidence="6" key="1">
    <citation type="submission" date="2023-10" db="EMBL/GenBank/DDBJ databases">
        <title>Screening of Alkalihalophilus pseudofirmusBZ-TG-HK211 and Its Alleviation of Salt Stress on Rapeseed Growth.</title>
        <authorList>
            <person name="Zhao B."/>
            <person name="Guo T."/>
        </authorList>
    </citation>
    <scope>NUCLEOTIDE SEQUENCE</scope>
    <source>
        <strain evidence="6">BZ-TG-HK211</strain>
    </source>
</reference>
<feature type="domain" description="Helicase ATP-binding" evidence="4">
    <location>
        <begin position="127"/>
        <end position="279"/>
    </location>
</feature>
<dbReference type="GO" id="GO:0003677">
    <property type="term" value="F:DNA binding"/>
    <property type="evidence" value="ECO:0007669"/>
    <property type="project" value="UniProtKB-KW"/>
</dbReference>
<keyword evidence="1" id="KW-0547">Nucleotide-binding</keyword>
<dbReference type="PROSITE" id="PS51192">
    <property type="entry name" value="HELICASE_ATP_BIND_1"/>
    <property type="match status" value="1"/>
</dbReference>